<evidence type="ECO:0000313" key="16">
    <source>
        <dbReference type="Proteomes" id="UP000646776"/>
    </source>
</evidence>
<comment type="caution">
    <text evidence="15">The sequence shown here is derived from an EMBL/GenBank/DDBJ whole genome shotgun (WGS) entry which is preliminary data.</text>
</comment>
<dbReference type="CDD" id="cd05808">
    <property type="entry name" value="CBM20_alpha_amylase"/>
    <property type="match status" value="1"/>
</dbReference>
<dbReference type="InterPro" id="IPR006048">
    <property type="entry name" value="A-amylase/branching_C"/>
</dbReference>
<dbReference type="SUPFAM" id="SSF49452">
    <property type="entry name" value="Starch-binding domain-like"/>
    <property type="match status" value="2"/>
</dbReference>
<evidence type="ECO:0000256" key="12">
    <source>
        <dbReference type="RuleBase" id="RU361134"/>
    </source>
</evidence>
<dbReference type="CDD" id="cd11317">
    <property type="entry name" value="AmyAc_bac_euk_AmyA"/>
    <property type="match status" value="1"/>
</dbReference>
<dbReference type="SMART" id="SM00632">
    <property type="entry name" value="Aamy_C"/>
    <property type="match status" value="1"/>
</dbReference>
<evidence type="ECO:0000256" key="3">
    <source>
        <dbReference type="ARBA" id="ARBA00008061"/>
    </source>
</evidence>
<dbReference type="PROSITE" id="PS51166">
    <property type="entry name" value="CBM20"/>
    <property type="match status" value="2"/>
</dbReference>
<evidence type="ECO:0000256" key="2">
    <source>
        <dbReference type="ARBA" id="ARBA00001913"/>
    </source>
</evidence>
<evidence type="ECO:0000256" key="9">
    <source>
        <dbReference type="ARBA" id="ARBA00023277"/>
    </source>
</evidence>
<dbReference type="Gene3D" id="3.20.20.80">
    <property type="entry name" value="Glycosidases"/>
    <property type="match status" value="1"/>
</dbReference>
<keyword evidence="16" id="KW-1185">Reference proteome</keyword>
<reference evidence="15" key="1">
    <citation type="journal article" date="2014" name="Int. J. Syst. Evol. Microbiol.">
        <title>Complete genome sequence of Corynebacterium casei LMG S-19264T (=DSM 44701T), isolated from a smear-ripened cheese.</title>
        <authorList>
            <consortium name="US DOE Joint Genome Institute (JGI-PGF)"/>
            <person name="Walter F."/>
            <person name="Albersmeier A."/>
            <person name="Kalinowski J."/>
            <person name="Ruckert C."/>
        </authorList>
    </citation>
    <scope>NUCLEOTIDE SEQUENCE</scope>
    <source>
        <strain evidence="15">JCM 4125</strain>
    </source>
</reference>
<evidence type="ECO:0000256" key="8">
    <source>
        <dbReference type="ARBA" id="ARBA00022837"/>
    </source>
</evidence>
<dbReference type="InterPro" id="IPR013783">
    <property type="entry name" value="Ig-like_fold"/>
</dbReference>
<evidence type="ECO:0000259" key="14">
    <source>
        <dbReference type="PROSITE" id="PS51166"/>
    </source>
</evidence>
<accession>A0A918HJK6</accession>
<sequence>MSRHRPPGVVRRTASAAAAAALALAGAIALPAAPARADATTSGDVIANLWEYNWNSVAAECADVLGPGGYGAVWVAPPSESLKQSNYYWWDVYQPYSYELSGRFGTAAQFASMVDACHDAGVKVYTDAVINHTAAQTGTGYRGTTLTNKYDTPDWDPGDFHTSAECNDSDLIIDDWSNLSEIQNCELLGLPDLETEDDNVRSGIAAYLNEQIALGVDGFRVDAAKHIPVADLNAIRAKLDDTTSGADPYVFQEVYPGSAPAASDYYASGDVLDFTYASRMKSAFQGNVSDLESLASSGILTPANSVSFVTNHDTERNGLHMSYKDGDTYRLANIFQLAYKWSTPTVYSGFEFSSSDQAPPNSGGFVTDTTCGSGWYCLQRDAAITGMVKWHNAVGSAAVTNWSTKSSSVIGFARGTGGYVAINNGSSAATYTFATGMADGTYANVVDNGGSTVTVSGGNATLTLPAKGAIAFYDGAFTPCDTSCEEPDDGTSTVAATLEEYAPTASGTTVYVVGSITALGGWDTSKAVPLSSSGYPLWSGAVNVPVNTAFEYKYIKKDASGNVTWESNANRTAATTTSALTLANSWNLASASATDLTFRVDATTDWGTNVYVVGSVASLGSWNTADAIPLSSASYPAWSRTVIVPRSTALAYKYIKKDASGNVTWESGTNRSYTTGGSSGYTVNDTWK</sequence>
<dbReference type="GO" id="GO:2001070">
    <property type="term" value="F:starch binding"/>
    <property type="evidence" value="ECO:0007669"/>
    <property type="project" value="InterPro"/>
</dbReference>
<dbReference type="Pfam" id="PF00128">
    <property type="entry name" value="Alpha-amylase"/>
    <property type="match status" value="1"/>
</dbReference>
<comment type="cofactor">
    <cofactor evidence="2">
        <name>Ca(2+)</name>
        <dbReference type="ChEBI" id="CHEBI:29108"/>
    </cofactor>
</comment>
<dbReference type="GO" id="GO:0046872">
    <property type="term" value="F:metal ion binding"/>
    <property type="evidence" value="ECO:0007669"/>
    <property type="project" value="UniProtKB-KW"/>
</dbReference>
<evidence type="ECO:0000256" key="1">
    <source>
        <dbReference type="ARBA" id="ARBA00000548"/>
    </source>
</evidence>
<name>A0A918HJK6_9ACTN</name>
<dbReference type="SMART" id="SM00642">
    <property type="entry name" value="Aamy"/>
    <property type="match status" value="1"/>
</dbReference>
<feature type="signal peptide" evidence="13">
    <location>
        <begin position="1"/>
        <end position="37"/>
    </location>
</feature>
<dbReference type="GO" id="GO:0004556">
    <property type="term" value="F:alpha-amylase activity"/>
    <property type="evidence" value="ECO:0007669"/>
    <property type="project" value="UniProtKB-UniRule"/>
</dbReference>
<evidence type="ECO:0000256" key="11">
    <source>
        <dbReference type="RuleBase" id="RU003615"/>
    </source>
</evidence>
<feature type="chain" id="PRO_5037548982" description="Alpha-amylase" evidence="13">
    <location>
        <begin position="38"/>
        <end position="688"/>
    </location>
</feature>
<dbReference type="InterPro" id="IPR013780">
    <property type="entry name" value="Glyco_hydro_b"/>
</dbReference>
<dbReference type="FunFam" id="2.60.40.10:FF:000552">
    <property type="entry name" value="Related to glucoamylase"/>
    <property type="match status" value="2"/>
</dbReference>
<keyword evidence="8" id="KW-0106">Calcium</keyword>
<organism evidence="15 16">
    <name type="scientific">Streptomyces phaeofaciens</name>
    <dbReference type="NCBI Taxonomy" id="68254"/>
    <lineage>
        <taxon>Bacteria</taxon>
        <taxon>Bacillati</taxon>
        <taxon>Actinomycetota</taxon>
        <taxon>Actinomycetes</taxon>
        <taxon>Kitasatosporales</taxon>
        <taxon>Streptomycetaceae</taxon>
        <taxon>Streptomyces</taxon>
    </lineage>
</organism>
<dbReference type="Pfam" id="PF00686">
    <property type="entry name" value="CBM_20"/>
    <property type="match status" value="2"/>
</dbReference>
<evidence type="ECO:0000256" key="10">
    <source>
        <dbReference type="ARBA" id="ARBA00023295"/>
    </source>
</evidence>
<dbReference type="InterPro" id="IPR002044">
    <property type="entry name" value="CBM20"/>
</dbReference>
<reference evidence="15" key="2">
    <citation type="submission" date="2020-09" db="EMBL/GenBank/DDBJ databases">
        <authorList>
            <person name="Sun Q."/>
            <person name="Ohkuma M."/>
        </authorList>
    </citation>
    <scope>NUCLEOTIDE SEQUENCE</scope>
    <source>
        <strain evidence="15">JCM 4125</strain>
    </source>
</reference>
<dbReference type="PROSITE" id="PS51318">
    <property type="entry name" value="TAT"/>
    <property type="match status" value="1"/>
</dbReference>
<dbReference type="InterPro" id="IPR006047">
    <property type="entry name" value="GH13_cat_dom"/>
</dbReference>
<dbReference type="InterPro" id="IPR013784">
    <property type="entry name" value="Carb-bd-like_fold"/>
</dbReference>
<gene>
    <name evidence="15" type="ORF">GCM10010226_57610</name>
</gene>
<dbReference type="Pfam" id="PF02806">
    <property type="entry name" value="Alpha-amylase_C"/>
    <property type="match status" value="1"/>
</dbReference>
<feature type="domain" description="CBM20" evidence="14">
    <location>
        <begin position="588"/>
        <end position="688"/>
    </location>
</feature>
<dbReference type="InterPro" id="IPR031319">
    <property type="entry name" value="A-amylase_C"/>
</dbReference>
<keyword evidence="6" id="KW-0479">Metal-binding</keyword>
<keyword evidence="10 12" id="KW-0326">Glycosidase</keyword>
<dbReference type="InterPro" id="IPR017853">
    <property type="entry name" value="GH"/>
</dbReference>
<proteinExistence type="inferred from homology"/>
<evidence type="ECO:0000256" key="6">
    <source>
        <dbReference type="ARBA" id="ARBA00022723"/>
    </source>
</evidence>
<dbReference type="PRINTS" id="PR00110">
    <property type="entry name" value="ALPHAAMYLASE"/>
</dbReference>
<keyword evidence="7 12" id="KW-0378">Hydrolase</keyword>
<evidence type="ECO:0000256" key="5">
    <source>
        <dbReference type="ARBA" id="ARBA00017303"/>
    </source>
</evidence>
<dbReference type="RefSeq" id="WP_189714324.1">
    <property type="nucleotide sequence ID" value="NZ_BMSA01000019.1"/>
</dbReference>
<keyword evidence="13" id="KW-0732">Signal</keyword>
<dbReference type="GO" id="GO:0005975">
    <property type="term" value="P:carbohydrate metabolic process"/>
    <property type="evidence" value="ECO:0007669"/>
    <property type="project" value="InterPro"/>
</dbReference>
<dbReference type="Gene3D" id="2.60.40.1180">
    <property type="entry name" value="Golgi alpha-mannosidase II"/>
    <property type="match status" value="1"/>
</dbReference>
<dbReference type="Proteomes" id="UP000646776">
    <property type="component" value="Unassembled WGS sequence"/>
</dbReference>
<dbReference type="SMART" id="SM01065">
    <property type="entry name" value="CBM_2"/>
    <property type="match status" value="2"/>
</dbReference>
<comment type="similarity">
    <text evidence="3 11">Belongs to the glycosyl hydrolase 13 family.</text>
</comment>
<comment type="catalytic activity">
    <reaction evidence="1 12">
        <text>Endohydrolysis of (1-&gt;4)-alpha-D-glucosidic linkages in polysaccharides containing three or more (1-&gt;4)-alpha-linked D-glucose units.</text>
        <dbReference type="EC" id="3.2.1.1"/>
    </reaction>
</comment>
<evidence type="ECO:0000313" key="15">
    <source>
        <dbReference type="EMBL" id="GGT72147.1"/>
    </source>
</evidence>
<evidence type="ECO:0000256" key="7">
    <source>
        <dbReference type="ARBA" id="ARBA00022801"/>
    </source>
</evidence>
<dbReference type="SUPFAM" id="SSF51011">
    <property type="entry name" value="Glycosyl hydrolase domain"/>
    <property type="match status" value="1"/>
</dbReference>
<keyword evidence="9 12" id="KW-0119">Carbohydrate metabolism</keyword>
<dbReference type="SUPFAM" id="SSF51445">
    <property type="entry name" value="(Trans)glycosidases"/>
    <property type="match status" value="1"/>
</dbReference>
<dbReference type="EMBL" id="BMSA01000019">
    <property type="protein sequence ID" value="GGT72147.1"/>
    <property type="molecule type" value="Genomic_DNA"/>
</dbReference>
<evidence type="ECO:0000256" key="4">
    <source>
        <dbReference type="ARBA" id="ARBA00012595"/>
    </source>
</evidence>
<protein>
    <recommendedName>
        <fullName evidence="5 12">Alpha-amylase</fullName>
        <ecNumber evidence="4 12">3.2.1.1</ecNumber>
    </recommendedName>
</protein>
<dbReference type="InterPro" id="IPR006046">
    <property type="entry name" value="Alpha_amylase"/>
</dbReference>
<dbReference type="EC" id="3.2.1.1" evidence="4 12"/>
<dbReference type="AlphaFoldDB" id="A0A918HJK6"/>
<evidence type="ECO:0000256" key="13">
    <source>
        <dbReference type="SAM" id="SignalP"/>
    </source>
</evidence>
<dbReference type="PANTHER" id="PTHR43447">
    <property type="entry name" value="ALPHA-AMYLASE"/>
    <property type="match status" value="1"/>
</dbReference>
<dbReference type="Gene3D" id="2.60.40.10">
    <property type="entry name" value="Immunoglobulins"/>
    <property type="match status" value="2"/>
</dbReference>
<dbReference type="InterPro" id="IPR006311">
    <property type="entry name" value="TAT_signal"/>
</dbReference>
<feature type="domain" description="CBM20" evidence="14">
    <location>
        <begin position="486"/>
        <end position="588"/>
    </location>
</feature>